<dbReference type="Proteomes" id="UP001166585">
    <property type="component" value="Unassembled WGS sequence"/>
</dbReference>
<feature type="region of interest" description="Disordered" evidence="1">
    <location>
        <begin position="286"/>
        <end position="311"/>
    </location>
</feature>
<evidence type="ECO:0000313" key="2">
    <source>
        <dbReference type="EMBL" id="MBS9477646.1"/>
    </source>
</evidence>
<feature type="compositionally biased region" description="Basic and acidic residues" evidence="1">
    <location>
        <begin position="302"/>
        <end position="311"/>
    </location>
</feature>
<sequence>MWRWKAWRQGPPGCRALLGDDMQMQTGGLPEGRTIRERAQSLVTAKGDDRPIENACVFDLLANAAGLSTAARSLAEAIHGSSPDRLDALAKELWVRHGAGALSDAEAEALSGLLEKRRGRKPATVAAPRGFFILKRFAPRRPQRSPDREASLRRRRCLSRSSPMPPQLAAAFTEGQCAVLAIIGGEVKHHGVCDLPIDKIAALAGVCRTSVQNALHEARRLGFIKVTYRPRRGAKSLPNMIEIVSPEWLAWLKRGPTAHKPTGSKSVARSKILNPTKSIEGEEAFNKGGRVGGFPPSGRAGMEWRTRHAHG</sequence>
<protein>
    <recommendedName>
        <fullName evidence="4">Helix-turn-helix domain-containing protein</fullName>
    </recommendedName>
</protein>
<name>A0ABS5R9T7_9HYPH</name>
<organism evidence="2 3">
    <name type="scientific">Ancylobacter radicis</name>
    <dbReference type="NCBI Taxonomy" id="2836179"/>
    <lineage>
        <taxon>Bacteria</taxon>
        <taxon>Pseudomonadati</taxon>
        <taxon>Pseudomonadota</taxon>
        <taxon>Alphaproteobacteria</taxon>
        <taxon>Hyphomicrobiales</taxon>
        <taxon>Xanthobacteraceae</taxon>
        <taxon>Ancylobacter</taxon>
    </lineage>
</organism>
<comment type="caution">
    <text evidence="2">The sequence shown here is derived from an EMBL/GenBank/DDBJ whole genome shotgun (WGS) entry which is preliminary data.</text>
</comment>
<dbReference type="EMBL" id="JAHCQH010000015">
    <property type="protein sequence ID" value="MBS9477646.1"/>
    <property type="molecule type" value="Genomic_DNA"/>
</dbReference>
<reference evidence="2" key="1">
    <citation type="submission" date="2021-05" db="EMBL/GenBank/DDBJ databases">
        <authorList>
            <person name="Sun Q."/>
            <person name="Inoue M."/>
        </authorList>
    </citation>
    <scope>NUCLEOTIDE SEQUENCE</scope>
    <source>
        <strain evidence="2">VKM B-3255</strain>
    </source>
</reference>
<keyword evidence="3" id="KW-1185">Reference proteome</keyword>
<proteinExistence type="predicted"/>
<evidence type="ECO:0000256" key="1">
    <source>
        <dbReference type="SAM" id="MobiDB-lite"/>
    </source>
</evidence>
<dbReference type="RefSeq" id="WP_213755385.1">
    <property type="nucleotide sequence ID" value="NZ_JAHCQH010000015.1"/>
</dbReference>
<evidence type="ECO:0000313" key="3">
    <source>
        <dbReference type="Proteomes" id="UP001166585"/>
    </source>
</evidence>
<accession>A0ABS5R9T7</accession>
<evidence type="ECO:0008006" key="4">
    <source>
        <dbReference type="Google" id="ProtNLM"/>
    </source>
</evidence>
<gene>
    <name evidence="2" type="ORF">KIP89_11050</name>
</gene>
<feature type="region of interest" description="Disordered" evidence="1">
    <location>
        <begin position="140"/>
        <end position="162"/>
    </location>
</feature>